<dbReference type="Proteomes" id="UP000250321">
    <property type="component" value="Unassembled WGS sequence"/>
</dbReference>
<gene>
    <name evidence="1" type="ORF">Pyn_31460</name>
</gene>
<dbReference type="AlphaFoldDB" id="A0A314ZPP2"/>
<accession>A0A314ZPP2</accession>
<reference evidence="1 2" key="1">
    <citation type="submission" date="2018-02" db="EMBL/GenBank/DDBJ databases">
        <title>Draft genome of wild Prunus yedoensis var. nudiflora.</title>
        <authorList>
            <person name="Baek S."/>
            <person name="Kim J.-H."/>
            <person name="Choi K."/>
            <person name="Kim G.-B."/>
            <person name="Cho A."/>
            <person name="Jang H."/>
            <person name="Shin C.-H."/>
            <person name="Yu H.-J."/>
            <person name="Mun J.-H."/>
        </authorList>
    </citation>
    <scope>NUCLEOTIDE SEQUENCE [LARGE SCALE GENOMIC DNA]</scope>
    <source>
        <strain evidence="2">cv. Jeju island</strain>
        <tissue evidence="1">Leaf</tissue>
    </source>
</reference>
<protein>
    <submittedName>
        <fullName evidence="1">Uncharacterized protein</fullName>
    </submittedName>
</protein>
<organism evidence="1 2">
    <name type="scientific">Prunus yedoensis var. nudiflora</name>
    <dbReference type="NCBI Taxonomy" id="2094558"/>
    <lineage>
        <taxon>Eukaryota</taxon>
        <taxon>Viridiplantae</taxon>
        <taxon>Streptophyta</taxon>
        <taxon>Embryophyta</taxon>
        <taxon>Tracheophyta</taxon>
        <taxon>Spermatophyta</taxon>
        <taxon>Magnoliopsida</taxon>
        <taxon>eudicotyledons</taxon>
        <taxon>Gunneridae</taxon>
        <taxon>Pentapetalae</taxon>
        <taxon>rosids</taxon>
        <taxon>fabids</taxon>
        <taxon>Rosales</taxon>
        <taxon>Rosaceae</taxon>
        <taxon>Amygdaloideae</taxon>
        <taxon>Amygdaleae</taxon>
        <taxon>Prunus</taxon>
    </lineage>
</organism>
<evidence type="ECO:0000313" key="2">
    <source>
        <dbReference type="Proteomes" id="UP000250321"/>
    </source>
</evidence>
<dbReference type="EMBL" id="PJQY01000016">
    <property type="protein sequence ID" value="PQQ21289.1"/>
    <property type="molecule type" value="Genomic_DNA"/>
</dbReference>
<keyword evidence="2" id="KW-1185">Reference proteome</keyword>
<name>A0A314ZPP2_PRUYE</name>
<sequence length="153" mass="16222">MTVTDGNRVVWMAVGGCGEEVVKLLGNGRLLSGGWVREAWRSQVVCSPRVNLLDLCCTVQGRQQLPLTDATAKTGVKWRQVAERLESGPQWGPWASVSLALACQRYLEPLMPLCLAAVVEEVAGCVYPDVPASMVLDEDSHGGCGLGVGAAGL</sequence>
<evidence type="ECO:0000313" key="1">
    <source>
        <dbReference type="EMBL" id="PQQ21289.1"/>
    </source>
</evidence>
<comment type="caution">
    <text evidence="1">The sequence shown here is derived from an EMBL/GenBank/DDBJ whole genome shotgun (WGS) entry which is preliminary data.</text>
</comment>
<proteinExistence type="predicted"/>